<proteinExistence type="predicted"/>
<keyword evidence="3" id="KW-1185">Reference proteome</keyword>
<dbReference type="SUPFAM" id="SSF82866">
    <property type="entry name" value="Multidrug efflux transporter AcrB transmembrane domain"/>
    <property type="match status" value="2"/>
</dbReference>
<evidence type="ECO:0000313" key="2">
    <source>
        <dbReference type="EMBL" id="TXS92947.1"/>
    </source>
</evidence>
<dbReference type="Gene3D" id="3.30.70.1440">
    <property type="entry name" value="Multidrug efflux transporter AcrB pore domain"/>
    <property type="match status" value="1"/>
</dbReference>
<feature type="transmembrane region" description="Helical" evidence="1">
    <location>
        <begin position="433"/>
        <end position="453"/>
    </location>
</feature>
<keyword evidence="1" id="KW-0472">Membrane</keyword>
<protein>
    <submittedName>
        <fullName evidence="2">Efflux RND transporter permease subunit</fullName>
    </submittedName>
</protein>
<dbReference type="Gene3D" id="3.30.70.1320">
    <property type="entry name" value="Multidrug efflux transporter AcrB pore domain like"/>
    <property type="match status" value="1"/>
</dbReference>
<keyword evidence="1" id="KW-0812">Transmembrane</keyword>
<dbReference type="GO" id="GO:0042910">
    <property type="term" value="F:xenobiotic transmembrane transporter activity"/>
    <property type="evidence" value="ECO:0007669"/>
    <property type="project" value="TreeGrafter"/>
</dbReference>
<dbReference type="EMBL" id="VRZA01000004">
    <property type="protein sequence ID" value="TXS92947.1"/>
    <property type="molecule type" value="Genomic_DNA"/>
</dbReference>
<comment type="caution">
    <text evidence="2">The sequence shown here is derived from an EMBL/GenBank/DDBJ whole genome shotgun (WGS) entry which is preliminary data.</text>
</comment>
<dbReference type="Proteomes" id="UP000321039">
    <property type="component" value="Unassembled WGS sequence"/>
</dbReference>
<reference evidence="2 3" key="1">
    <citation type="submission" date="2019-08" db="EMBL/GenBank/DDBJ databases">
        <title>Parahaliea maris sp. nov., isolated from the surface seawater.</title>
        <authorList>
            <person name="Liu Y."/>
        </authorList>
    </citation>
    <scope>NUCLEOTIDE SEQUENCE [LARGE SCALE GENOMIC DNA]</scope>
    <source>
        <strain evidence="2 3">HSLHS9</strain>
    </source>
</reference>
<name>A0A5C9A026_9GAMM</name>
<dbReference type="Pfam" id="PF00873">
    <property type="entry name" value="ACR_tran"/>
    <property type="match status" value="1"/>
</dbReference>
<feature type="transmembrane region" description="Helical" evidence="1">
    <location>
        <begin position="528"/>
        <end position="553"/>
    </location>
</feature>
<accession>A0A5C9A026</accession>
<feature type="transmembrane region" description="Helical" evidence="1">
    <location>
        <begin position="360"/>
        <end position="383"/>
    </location>
</feature>
<dbReference type="Gene3D" id="1.20.1640.10">
    <property type="entry name" value="Multidrug efflux transporter AcrB transmembrane domain"/>
    <property type="match status" value="2"/>
</dbReference>
<organism evidence="2 3">
    <name type="scientific">Parahaliea maris</name>
    <dbReference type="NCBI Taxonomy" id="2716870"/>
    <lineage>
        <taxon>Bacteria</taxon>
        <taxon>Pseudomonadati</taxon>
        <taxon>Pseudomonadota</taxon>
        <taxon>Gammaproteobacteria</taxon>
        <taxon>Cellvibrionales</taxon>
        <taxon>Halieaceae</taxon>
        <taxon>Parahaliea</taxon>
    </lineage>
</organism>
<dbReference type="InterPro" id="IPR001036">
    <property type="entry name" value="Acrflvin-R"/>
</dbReference>
<dbReference type="RefSeq" id="WP_148068949.1">
    <property type="nucleotide sequence ID" value="NZ_VRZA01000004.1"/>
</dbReference>
<dbReference type="Gene3D" id="3.30.70.1430">
    <property type="entry name" value="Multidrug efflux transporter AcrB pore domain"/>
    <property type="match status" value="2"/>
</dbReference>
<dbReference type="Gene3D" id="3.30.2090.10">
    <property type="entry name" value="Multidrug efflux transporter AcrB TolC docking domain, DN and DC subdomains"/>
    <property type="match status" value="2"/>
</dbReference>
<feature type="transmembrane region" description="Helical" evidence="1">
    <location>
        <begin position="465"/>
        <end position="488"/>
    </location>
</feature>
<feature type="transmembrane region" description="Helical" evidence="1">
    <location>
        <begin position="334"/>
        <end position="353"/>
    </location>
</feature>
<dbReference type="GO" id="GO:0005886">
    <property type="term" value="C:plasma membrane"/>
    <property type="evidence" value="ECO:0007669"/>
    <property type="project" value="TreeGrafter"/>
</dbReference>
<keyword evidence="1" id="KW-1133">Transmembrane helix</keyword>
<dbReference type="PRINTS" id="PR00702">
    <property type="entry name" value="ACRIFLAVINRP"/>
</dbReference>
<evidence type="ECO:0000313" key="3">
    <source>
        <dbReference type="Proteomes" id="UP000321039"/>
    </source>
</evidence>
<dbReference type="PANTHER" id="PTHR32063">
    <property type="match status" value="1"/>
</dbReference>
<feature type="transmembrane region" description="Helical" evidence="1">
    <location>
        <begin position="997"/>
        <end position="1019"/>
    </location>
</feature>
<sequence>MLAQALFRHRRFVTLLVIIILATGLSSLRSIGRQEDPSITNFLATVTTFFPGAPPARVEALLTRPLEDELRRIPEIDELSSTSSAGVSFINIKLEETLSKVDIQRAWTEIRDALGEVSTRFPPGAGAPVFDDDRLTAYTTILALSAAEGREVPLSLLHRIALDLADAARNVNGTERVDLYGEPVEEVRVAVDEAAMTSRGLSLAEVANALQRADPKVAAGRASGAGTDLLVEVSGEFDSLARIRAVTVSAGDGGGVRVGDIARVYKSRVTPPPAMALVDGKPGILVAVAMTGGQQVDRWSADFARFTEQWRAQAPAGIELVTTYDQSVYTEARLQGVVENLVLGVSLVLLVLLATLGWRAAVVVAVILPLCGLMSVTLLYYWGVAIHQMSVTGLIVALGLVVDGSIVMTDEIRKRLLAGEAPVMAIRGSVRRLRIPLLSSTLTTILAFMPLVVLPGPAGDFMGSIAKAVVVMLGSSLLLAMTLTPVLAARLLPAGLTREHHWWEQGLDSGRGGQLLQRSLALALRNPGVSIALALSLPVAGFLAFSSLTAQFFPGTDRDQMYVQVKLPDGRSIYDTQALVERLDAKLRGEPLVRRVDWTLGESPPAFYYNMYRNREGIPSWAEALVLTRDENRTDDLIRRLQREVDREFPEARVIVRGIDQGPPVMAPLEVEIYGPNLERLRELGEQFRQRMEAVADVTHTNASLSGGAPKLVFELDEGRTRLAGLTLSDAADTLDASLRGLTGGELLEDTQRLPVRVRLDEDSWSDAQDIASLRIAGAPRADLTRPGGVALGALGTPHLLPSSSPISRKDGERVNIVQAFLMRGVLPEEALKALQADLAANPIPLPAGYHFSFGGDADVRAEVVEQIMAPMGMILAAMLATIVLTFNSWRLSAIAGLVFVCSFGLSLLCLALFRYPFGVQAMIGVIGSIGVSINAAIIIMTALQQDAAASEGDTGAIHRVVMDSSRHIVSTTVTTFGGFLPLILEGSQFWPPFAMAIAGGVLLSTVISFFLVPPLFLVATGWQRHPEQGDATAAPVA</sequence>
<dbReference type="InterPro" id="IPR027463">
    <property type="entry name" value="AcrB_DN_DC_subdom"/>
</dbReference>
<feature type="transmembrane region" description="Helical" evidence="1">
    <location>
        <begin position="965"/>
        <end position="985"/>
    </location>
</feature>
<dbReference type="SUPFAM" id="SSF82693">
    <property type="entry name" value="Multidrug efflux transporter AcrB pore domain, PN1, PN2, PC1 and PC2 subdomains"/>
    <property type="match status" value="2"/>
</dbReference>
<gene>
    <name evidence="2" type="ORF">FV139_13400</name>
</gene>
<feature type="transmembrane region" description="Helical" evidence="1">
    <location>
        <begin position="389"/>
        <end position="408"/>
    </location>
</feature>
<feature type="transmembrane region" description="Helical" evidence="1">
    <location>
        <begin position="922"/>
        <end position="944"/>
    </location>
</feature>
<dbReference type="SUPFAM" id="SSF82714">
    <property type="entry name" value="Multidrug efflux transporter AcrB TolC docking domain, DN and DC subdomains"/>
    <property type="match status" value="2"/>
</dbReference>
<dbReference type="PANTHER" id="PTHR32063:SF18">
    <property type="entry name" value="CATION EFFLUX SYSTEM PROTEIN"/>
    <property type="match status" value="1"/>
</dbReference>
<feature type="transmembrane region" description="Helical" evidence="1">
    <location>
        <begin position="868"/>
        <end position="887"/>
    </location>
</feature>
<evidence type="ECO:0000256" key="1">
    <source>
        <dbReference type="SAM" id="Phobius"/>
    </source>
</evidence>
<feature type="transmembrane region" description="Helical" evidence="1">
    <location>
        <begin position="894"/>
        <end position="916"/>
    </location>
</feature>
<dbReference type="AlphaFoldDB" id="A0A5C9A026"/>